<reference evidence="1" key="1">
    <citation type="journal article" date="2013" name="Nat. Biotechnol.">
        <title>Draft genome sequence of chickpea (Cicer arietinum) provides a resource for trait improvement.</title>
        <authorList>
            <person name="Varshney R.K."/>
            <person name="Song C."/>
            <person name="Saxena R.K."/>
            <person name="Azam S."/>
            <person name="Yu S."/>
            <person name="Sharpe A.G."/>
            <person name="Cannon S."/>
            <person name="Baek J."/>
            <person name="Rosen B.D."/>
            <person name="Tar'an B."/>
            <person name="Millan T."/>
            <person name="Zhang X."/>
            <person name="Ramsay L.D."/>
            <person name="Iwata A."/>
            <person name="Wang Y."/>
            <person name="Nelson W."/>
            <person name="Farmer A.D."/>
            <person name="Gaur P.M."/>
            <person name="Soderlund C."/>
            <person name="Penmetsa R.V."/>
            <person name="Xu C."/>
            <person name="Bharti A.K."/>
            <person name="He W."/>
            <person name="Winter P."/>
            <person name="Zhao S."/>
            <person name="Hane J.K."/>
            <person name="Carrasquilla-Garcia N."/>
            <person name="Condie J.A."/>
            <person name="Upadhyaya H.D."/>
            <person name="Luo M.C."/>
            <person name="Thudi M."/>
            <person name="Gowda C.L."/>
            <person name="Singh N.P."/>
            <person name="Lichtenzveig J."/>
            <person name="Gali K.K."/>
            <person name="Rubio J."/>
            <person name="Nadarajan N."/>
            <person name="Dolezel J."/>
            <person name="Bansal K.C."/>
            <person name="Xu X."/>
            <person name="Edwards D."/>
            <person name="Zhang G."/>
            <person name="Kahl G."/>
            <person name="Gil J."/>
            <person name="Singh K.B."/>
            <person name="Datta S.K."/>
            <person name="Jackson S.A."/>
            <person name="Wang J."/>
            <person name="Cook D.R."/>
        </authorList>
    </citation>
    <scope>NUCLEOTIDE SEQUENCE [LARGE SCALE GENOMIC DNA]</scope>
    <source>
        <strain evidence="1">cv. CDC Frontier</strain>
    </source>
</reference>
<accession>A0A1S2YSI2</accession>
<dbReference type="Proteomes" id="UP000087171">
    <property type="component" value="Chromosome Ca7"/>
</dbReference>
<dbReference type="KEGG" id="cam:101502801"/>
<dbReference type="AlphaFoldDB" id="A0A1S2YSI2"/>
<protein>
    <submittedName>
        <fullName evidence="2">Uncharacterized protein LOC101502801</fullName>
    </submittedName>
</protein>
<dbReference type="InterPro" id="IPR025322">
    <property type="entry name" value="PADRE_dom"/>
</dbReference>
<dbReference type="STRING" id="3827.A0A1S2YSI2"/>
<sequence length="172" mass="18783">MGNCASFDSTQQEDTAKVVIHDGTMQEFSYPVKVSYLLQLYPSCFICDSDELQFDDVVLPMPEDEVLSLGQLYFALPLTRLKRPLQAVEIAALAVKANSALNRTGTVGDKCGFRRKQIVMFSGEGKGKPCRRVVPETGNNVAVSIVRSRSGRRSNFGGGRGKFMAALSAIPE</sequence>
<organism evidence="1 2">
    <name type="scientific">Cicer arietinum</name>
    <name type="common">Chickpea</name>
    <name type="synonym">Garbanzo</name>
    <dbReference type="NCBI Taxonomy" id="3827"/>
    <lineage>
        <taxon>Eukaryota</taxon>
        <taxon>Viridiplantae</taxon>
        <taxon>Streptophyta</taxon>
        <taxon>Embryophyta</taxon>
        <taxon>Tracheophyta</taxon>
        <taxon>Spermatophyta</taxon>
        <taxon>Magnoliopsida</taxon>
        <taxon>eudicotyledons</taxon>
        <taxon>Gunneridae</taxon>
        <taxon>Pentapetalae</taxon>
        <taxon>rosids</taxon>
        <taxon>fabids</taxon>
        <taxon>Fabales</taxon>
        <taxon>Fabaceae</taxon>
        <taxon>Papilionoideae</taxon>
        <taxon>50 kb inversion clade</taxon>
        <taxon>NPAAA clade</taxon>
        <taxon>Hologalegina</taxon>
        <taxon>IRL clade</taxon>
        <taxon>Cicereae</taxon>
        <taxon>Cicer</taxon>
    </lineage>
</organism>
<dbReference type="Pfam" id="PF14009">
    <property type="entry name" value="PADRE"/>
    <property type="match status" value="1"/>
</dbReference>
<keyword evidence="1" id="KW-1185">Reference proteome</keyword>
<reference evidence="2" key="2">
    <citation type="submission" date="2025-08" db="UniProtKB">
        <authorList>
            <consortium name="RefSeq"/>
        </authorList>
    </citation>
    <scope>IDENTIFICATION</scope>
    <source>
        <tissue evidence="2">Etiolated seedlings</tissue>
    </source>
</reference>
<evidence type="ECO:0000313" key="1">
    <source>
        <dbReference type="Proteomes" id="UP000087171"/>
    </source>
</evidence>
<dbReference type="RefSeq" id="XP_004509221.1">
    <property type="nucleotide sequence ID" value="XM_004509164.3"/>
</dbReference>
<dbReference type="PaxDb" id="3827-XP_004509221.1"/>
<name>A0A1S2YSI2_CICAR</name>
<proteinExistence type="predicted"/>
<dbReference type="GeneID" id="101502801"/>
<evidence type="ECO:0000313" key="2">
    <source>
        <dbReference type="RefSeq" id="XP_004509221.1"/>
    </source>
</evidence>
<gene>
    <name evidence="2" type="primary">LOC101502801</name>
</gene>
<dbReference type="eggNOG" id="ENOG502RZ4Y">
    <property type="taxonomic scope" value="Eukaryota"/>
</dbReference>
<dbReference type="PANTHER" id="PTHR33052">
    <property type="entry name" value="DUF4228 DOMAIN PROTEIN-RELATED"/>
    <property type="match status" value="1"/>
</dbReference>
<dbReference type="OrthoDB" id="843671at2759"/>